<keyword evidence="5" id="KW-1185">Reference proteome</keyword>
<dbReference type="SUPFAM" id="SSF51556">
    <property type="entry name" value="Metallo-dependent hydrolases"/>
    <property type="match status" value="1"/>
</dbReference>
<evidence type="ECO:0000256" key="3">
    <source>
        <dbReference type="PIRSR" id="PIRSR005902-1"/>
    </source>
</evidence>
<sequence length="257" mass="29135">MEMLFDTHAHLEDERFDEDRKQLIEELPEKGVAYVVNVGSTLETSRMSVELAARYPFIYAAVGVHPHEVSQMGSEDLDALETIAKSDKVVAIGEIGLDYYYDFSPRELQKEWFARQIDLAYSLGMPIIIHDRDAHADVLDILKAKRDRILGGVMHCYSGSWEMAKDFMDLGFYISLGGPVTFENAKRPVEVAQKIPLDRLVIETDSPYLAPTPHRGKRNNPAYVRLVAEKIAEIRGMSFEEIAEATLNNAKKLFKIE</sequence>
<dbReference type="AlphaFoldDB" id="A0A1I5W0V9"/>
<evidence type="ECO:0000313" key="4">
    <source>
        <dbReference type="EMBL" id="SFQ12896.1"/>
    </source>
</evidence>
<feature type="binding site" evidence="3">
    <location>
        <position position="94"/>
    </location>
    <ligand>
        <name>a divalent metal cation</name>
        <dbReference type="ChEBI" id="CHEBI:60240"/>
        <label>1</label>
    </ligand>
</feature>
<gene>
    <name evidence="4" type="ORF">SAMN05444406_11342</name>
</gene>
<feature type="binding site" evidence="3">
    <location>
        <position position="10"/>
    </location>
    <ligand>
        <name>a divalent metal cation</name>
        <dbReference type="ChEBI" id="CHEBI:60240"/>
        <label>1</label>
    </ligand>
</feature>
<dbReference type="PANTHER" id="PTHR46124">
    <property type="entry name" value="D-AMINOACYL-TRNA DEACYLASE"/>
    <property type="match status" value="1"/>
</dbReference>
<dbReference type="STRING" id="937334.SAMN05444406_11342"/>
<proteinExistence type="predicted"/>
<dbReference type="FunFam" id="3.20.20.140:FF:000005">
    <property type="entry name" value="TatD family hydrolase"/>
    <property type="match status" value="1"/>
</dbReference>
<protein>
    <submittedName>
        <fullName evidence="4">TatD DNase family protein</fullName>
    </submittedName>
</protein>
<dbReference type="NCBIfam" id="TIGR00010">
    <property type="entry name" value="YchF/TatD family DNA exonuclease"/>
    <property type="match status" value="1"/>
</dbReference>
<dbReference type="InterPro" id="IPR015991">
    <property type="entry name" value="TatD/YcfH-like"/>
</dbReference>
<reference evidence="4 5" key="1">
    <citation type="submission" date="2016-10" db="EMBL/GenBank/DDBJ databases">
        <authorList>
            <person name="de Groot N.N."/>
        </authorList>
    </citation>
    <scope>NUCLEOTIDE SEQUENCE [LARGE SCALE GENOMIC DNA]</scope>
    <source>
        <strain evidence="4 5">DSM 20678</strain>
    </source>
</reference>
<dbReference type="InterPro" id="IPR001130">
    <property type="entry name" value="TatD-like"/>
</dbReference>
<keyword evidence="1 3" id="KW-0479">Metal-binding</keyword>
<accession>A0A1I5W0V9</accession>
<dbReference type="PIRSF" id="PIRSF005902">
    <property type="entry name" value="DNase_TatD"/>
    <property type="match status" value="1"/>
</dbReference>
<feature type="binding site" evidence="3">
    <location>
        <position position="8"/>
    </location>
    <ligand>
        <name>a divalent metal cation</name>
        <dbReference type="ChEBI" id="CHEBI:60240"/>
        <label>1</label>
    </ligand>
</feature>
<dbReference type="InterPro" id="IPR018228">
    <property type="entry name" value="DNase_TatD-rel_CS"/>
</dbReference>
<dbReference type="InterPro" id="IPR032466">
    <property type="entry name" value="Metal_Hydrolase"/>
</dbReference>
<name>A0A1I5W0V9_9FIRM</name>
<feature type="binding site" evidence="3">
    <location>
        <position position="205"/>
    </location>
    <ligand>
        <name>a divalent metal cation</name>
        <dbReference type="ChEBI" id="CHEBI:60240"/>
        <label>1</label>
    </ligand>
</feature>
<evidence type="ECO:0000313" key="5">
    <source>
        <dbReference type="Proteomes" id="UP000198577"/>
    </source>
</evidence>
<dbReference type="PANTHER" id="PTHR46124:SF2">
    <property type="entry name" value="D-AMINOACYL-TRNA DEACYLASE"/>
    <property type="match status" value="1"/>
</dbReference>
<dbReference type="GO" id="GO:0004536">
    <property type="term" value="F:DNA nuclease activity"/>
    <property type="evidence" value="ECO:0007669"/>
    <property type="project" value="InterPro"/>
</dbReference>
<dbReference type="GO" id="GO:0046872">
    <property type="term" value="F:metal ion binding"/>
    <property type="evidence" value="ECO:0007669"/>
    <property type="project" value="UniProtKB-KW"/>
</dbReference>
<keyword evidence="2" id="KW-0378">Hydrolase</keyword>
<evidence type="ECO:0000256" key="1">
    <source>
        <dbReference type="ARBA" id="ARBA00022723"/>
    </source>
</evidence>
<dbReference type="EMBL" id="FOXR01000013">
    <property type="protein sequence ID" value="SFQ12896.1"/>
    <property type="molecule type" value="Genomic_DNA"/>
</dbReference>
<dbReference type="Proteomes" id="UP000198577">
    <property type="component" value="Unassembled WGS sequence"/>
</dbReference>
<dbReference type="Gene3D" id="3.20.20.140">
    <property type="entry name" value="Metal-dependent hydrolases"/>
    <property type="match status" value="1"/>
</dbReference>
<dbReference type="GO" id="GO:0005829">
    <property type="term" value="C:cytosol"/>
    <property type="evidence" value="ECO:0007669"/>
    <property type="project" value="TreeGrafter"/>
</dbReference>
<dbReference type="CDD" id="cd01310">
    <property type="entry name" value="TatD_DNAse"/>
    <property type="match status" value="1"/>
</dbReference>
<organism evidence="4 5">
    <name type="scientific">Caldicoprobacter faecalis</name>
    <dbReference type="NCBI Taxonomy" id="937334"/>
    <lineage>
        <taxon>Bacteria</taxon>
        <taxon>Bacillati</taxon>
        <taxon>Bacillota</taxon>
        <taxon>Clostridia</taxon>
        <taxon>Caldicoprobacterales</taxon>
        <taxon>Caldicoprobacteraceae</taxon>
        <taxon>Caldicoprobacter</taxon>
    </lineage>
</organism>
<feature type="binding site" evidence="3">
    <location>
        <position position="130"/>
    </location>
    <ligand>
        <name>a divalent metal cation</name>
        <dbReference type="ChEBI" id="CHEBI:60240"/>
        <label>2</label>
    </ligand>
</feature>
<dbReference type="GO" id="GO:0016788">
    <property type="term" value="F:hydrolase activity, acting on ester bonds"/>
    <property type="evidence" value="ECO:0007669"/>
    <property type="project" value="InterPro"/>
</dbReference>
<dbReference type="Pfam" id="PF01026">
    <property type="entry name" value="TatD_DNase"/>
    <property type="match status" value="1"/>
</dbReference>
<evidence type="ECO:0000256" key="2">
    <source>
        <dbReference type="ARBA" id="ARBA00022801"/>
    </source>
</evidence>
<feature type="binding site" evidence="3">
    <location>
        <position position="155"/>
    </location>
    <ligand>
        <name>a divalent metal cation</name>
        <dbReference type="ChEBI" id="CHEBI:60240"/>
        <label>2</label>
    </ligand>
</feature>
<dbReference type="PROSITE" id="PS01091">
    <property type="entry name" value="TATD_3"/>
    <property type="match status" value="1"/>
</dbReference>